<dbReference type="Proteomes" id="UP000308600">
    <property type="component" value="Unassembled WGS sequence"/>
</dbReference>
<proteinExistence type="predicted"/>
<sequence>TIPAEDTRWGICGTPDCHHFWHVDVAGFSTKVEVKCGIKLWFIAREKRLNDFSKPTLYRRNYNVTAMNLDMWDIELVVLRAGDELYQQPNTPHCVYTAESAICHGAYLYSLATIQRSVHGLLHCFVRGVVLTNVGFLATSRRLLCRIITFWRDALPSFPDRTHEKDHHLPDLSNFDGVMDMLTLCAFMEL</sequence>
<name>A0ACD3A641_9AGAR</name>
<feature type="non-terminal residue" evidence="1">
    <location>
        <position position="190"/>
    </location>
</feature>
<evidence type="ECO:0000313" key="2">
    <source>
        <dbReference type="Proteomes" id="UP000308600"/>
    </source>
</evidence>
<feature type="non-terminal residue" evidence="1">
    <location>
        <position position="1"/>
    </location>
</feature>
<dbReference type="EMBL" id="ML208690">
    <property type="protein sequence ID" value="TFK61146.1"/>
    <property type="molecule type" value="Genomic_DNA"/>
</dbReference>
<protein>
    <submittedName>
        <fullName evidence="1">Uncharacterized protein</fullName>
    </submittedName>
</protein>
<evidence type="ECO:0000313" key="1">
    <source>
        <dbReference type="EMBL" id="TFK61146.1"/>
    </source>
</evidence>
<gene>
    <name evidence="1" type="ORF">BDN72DRAFT_721051</name>
</gene>
<accession>A0ACD3A641</accession>
<reference evidence="1 2" key="1">
    <citation type="journal article" date="2019" name="Nat. Ecol. Evol.">
        <title>Megaphylogeny resolves global patterns of mushroom evolution.</title>
        <authorList>
            <person name="Varga T."/>
            <person name="Krizsan K."/>
            <person name="Foldi C."/>
            <person name="Dima B."/>
            <person name="Sanchez-Garcia M."/>
            <person name="Sanchez-Ramirez S."/>
            <person name="Szollosi G.J."/>
            <person name="Szarkandi J.G."/>
            <person name="Papp V."/>
            <person name="Albert L."/>
            <person name="Andreopoulos W."/>
            <person name="Angelini C."/>
            <person name="Antonin V."/>
            <person name="Barry K.W."/>
            <person name="Bougher N.L."/>
            <person name="Buchanan P."/>
            <person name="Buyck B."/>
            <person name="Bense V."/>
            <person name="Catcheside P."/>
            <person name="Chovatia M."/>
            <person name="Cooper J."/>
            <person name="Damon W."/>
            <person name="Desjardin D."/>
            <person name="Finy P."/>
            <person name="Geml J."/>
            <person name="Haridas S."/>
            <person name="Hughes K."/>
            <person name="Justo A."/>
            <person name="Karasinski D."/>
            <person name="Kautmanova I."/>
            <person name="Kiss B."/>
            <person name="Kocsube S."/>
            <person name="Kotiranta H."/>
            <person name="LaButti K.M."/>
            <person name="Lechner B.E."/>
            <person name="Liimatainen K."/>
            <person name="Lipzen A."/>
            <person name="Lukacs Z."/>
            <person name="Mihaltcheva S."/>
            <person name="Morgado L.N."/>
            <person name="Niskanen T."/>
            <person name="Noordeloos M.E."/>
            <person name="Ohm R.A."/>
            <person name="Ortiz-Santana B."/>
            <person name="Ovrebo C."/>
            <person name="Racz N."/>
            <person name="Riley R."/>
            <person name="Savchenko A."/>
            <person name="Shiryaev A."/>
            <person name="Soop K."/>
            <person name="Spirin V."/>
            <person name="Szebenyi C."/>
            <person name="Tomsovsky M."/>
            <person name="Tulloss R.E."/>
            <person name="Uehling J."/>
            <person name="Grigoriev I.V."/>
            <person name="Vagvolgyi C."/>
            <person name="Papp T."/>
            <person name="Martin F.M."/>
            <person name="Miettinen O."/>
            <person name="Hibbett D.S."/>
            <person name="Nagy L.G."/>
        </authorList>
    </citation>
    <scope>NUCLEOTIDE SEQUENCE [LARGE SCALE GENOMIC DNA]</scope>
    <source>
        <strain evidence="1 2">NL-1719</strain>
    </source>
</reference>
<keyword evidence="2" id="KW-1185">Reference proteome</keyword>
<organism evidence="1 2">
    <name type="scientific">Pluteus cervinus</name>
    <dbReference type="NCBI Taxonomy" id="181527"/>
    <lineage>
        <taxon>Eukaryota</taxon>
        <taxon>Fungi</taxon>
        <taxon>Dikarya</taxon>
        <taxon>Basidiomycota</taxon>
        <taxon>Agaricomycotina</taxon>
        <taxon>Agaricomycetes</taxon>
        <taxon>Agaricomycetidae</taxon>
        <taxon>Agaricales</taxon>
        <taxon>Pluteineae</taxon>
        <taxon>Pluteaceae</taxon>
        <taxon>Pluteus</taxon>
    </lineage>
</organism>